<evidence type="ECO:0000259" key="2">
    <source>
        <dbReference type="Pfam" id="PF02517"/>
    </source>
</evidence>
<feature type="transmembrane region" description="Helical" evidence="1">
    <location>
        <begin position="40"/>
        <end position="60"/>
    </location>
</feature>
<feature type="transmembrane region" description="Helical" evidence="1">
    <location>
        <begin position="7"/>
        <end position="28"/>
    </location>
</feature>
<comment type="caution">
    <text evidence="3">The sequence shown here is derived from an EMBL/GenBank/DDBJ whole genome shotgun (WGS) entry which is preliminary data.</text>
</comment>
<reference evidence="3 4" key="1">
    <citation type="submission" date="2024-04" db="EMBL/GenBank/DDBJ databases">
        <title>Defined microbial consortia suppress multidrug-resistant proinflammatory Enterobacteriaceae via ecological control.</title>
        <authorList>
            <person name="Furuichi M."/>
            <person name="Kawaguchi T."/>
            <person name="Pust M."/>
            <person name="Yasuma K."/>
            <person name="Plichta D."/>
            <person name="Hasegawa N."/>
            <person name="Ohya T."/>
            <person name="Bhattarai S."/>
            <person name="Sasajima S."/>
            <person name="Aoto Y."/>
            <person name="Tuganbaev T."/>
            <person name="Yaginuma M."/>
            <person name="Ueda M."/>
            <person name="Okahashi N."/>
            <person name="Amafuji K."/>
            <person name="Kiridooshi Y."/>
            <person name="Sugita K."/>
            <person name="Strazar M."/>
            <person name="Skelly A."/>
            <person name="Suda W."/>
            <person name="Hattori M."/>
            <person name="Nakamoto N."/>
            <person name="Caballero S."/>
            <person name="Norman J."/>
            <person name="Olle B."/>
            <person name="Tanoue T."/>
            <person name="Arita M."/>
            <person name="Bucci V."/>
            <person name="Atarashi K."/>
            <person name="Xavier R."/>
            <person name="Honda K."/>
        </authorList>
    </citation>
    <scope>NUCLEOTIDE SEQUENCE [LARGE SCALE GENOMIC DNA]</scope>
    <source>
        <strain evidence="4">k04-0078-D8-1</strain>
    </source>
</reference>
<dbReference type="InterPro" id="IPR003675">
    <property type="entry name" value="Rce1/LyrA-like_dom"/>
</dbReference>
<feature type="transmembrane region" description="Helical" evidence="1">
    <location>
        <begin position="108"/>
        <end position="128"/>
    </location>
</feature>
<dbReference type="EMBL" id="BAABYW010000001">
    <property type="protein sequence ID" value="GAA6405920.1"/>
    <property type="molecule type" value="Genomic_DNA"/>
</dbReference>
<dbReference type="GO" id="GO:0008237">
    <property type="term" value="F:metallopeptidase activity"/>
    <property type="evidence" value="ECO:0007669"/>
    <property type="project" value="UniProtKB-KW"/>
</dbReference>
<keyword evidence="1" id="KW-0812">Transmembrane</keyword>
<keyword evidence="1" id="KW-0472">Membrane</keyword>
<proteinExistence type="predicted"/>
<dbReference type="Pfam" id="PF02517">
    <property type="entry name" value="Rce1-like"/>
    <property type="match status" value="1"/>
</dbReference>
<evidence type="ECO:0000256" key="1">
    <source>
        <dbReference type="SAM" id="Phobius"/>
    </source>
</evidence>
<feature type="domain" description="CAAX prenyl protease 2/Lysostaphin resistance protein A-like" evidence="2">
    <location>
        <begin position="105"/>
        <end position="183"/>
    </location>
</feature>
<keyword evidence="1" id="KW-1133">Transmembrane helix</keyword>
<evidence type="ECO:0000313" key="4">
    <source>
        <dbReference type="Proteomes" id="UP001600943"/>
    </source>
</evidence>
<dbReference type="RefSeq" id="WP_226826468.1">
    <property type="nucleotide sequence ID" value="NZ_BAABYW010000001.1"/>
</dbReference>
<accession>A0ABQ0B391</accession>
<sequence length="198" mass="23175">MKKEENFSKCLFDIVLYLIIIQAIFLGIKQITFHFIAEELFSRSMVTMVSMFIGIIFLWVYSKWRSSEFSVLPVKFGKVYIVATIFSMLFFVVTLFLIRGFSLQNMLMILYGGIVTPIFEELLFRGIIWNKLSCYIKREWKTYLLVTILFGLWHIGYAIGIYLWQGGSMLHCIFMKVLWGTLYGLFIGASELKQRTAI</sequence>
<dbReference type="Proteomes" id="UP001600943">
    <property type="component" value="Unassembled WGS sequence"/>
</dbReference>
<feature type="transmembrane region" description="Helical" evidence="1">
    <location>
        <begin position="168"/>
        <end position="189"/>
    </location>
</feature>
<protein>
    <submittedName>
        <fullName evidence="3">CPBP family intramembrane metalloprotease</fullName>
    </submittedName>
</protein>
<evidence type="ECO:0000313" key="3">
    <source>
        <dbReference type="EMBL" id="GAA6405920.1"/>
    </source>
</evidence>
<gene>
    <name evidence="3" type="ORF">K040078D81_00370</name>
</gene>
<name>A0ABQ0B391_9FIRM</name>
<keyword evidence="3" id="KW-0482">Metalloprotease</keyword>
<keyword evidence="3" id="KW-0645">Protease</keyword>
<keyword evidence="4" id="KW-1185">Reference proteome</keyword>
<feature type="transmembrane region" description="Helical" evidence="1">
    <location>
        <begin position="80"/>
        <end position="102"/>
    </location>
</feature>
<keyword evidence="3" id="KW-0378">Hydrolase</keyword>
<organism evidence="3 4">
    <name type="scientific">Blautia hominis</name>
    <dbReference type="NCBI Taxonomy" id="2025493"/>
    <lineage>
        <taxon>Bacteria</taxon>
        <taxon>Bacillati</taxon>
        <taxon>Bacillota</taxon>
        <taxon>Clostridia</taxon>
        <taxon>Lachnospirales</taxon>
        <taxon>Lachnospiraceae</taxon>
        <taxon>Blautia</taxon>
    </lineage>
</organism>
<feature type="transmembrane region" description="Helical" evidence="1">
    <location>
        <begin position="140"/>
        <end position="162"/>
    </location>
</feature>